<keyword evidence="4" id="KW-0418">Kinase</keyword>
<dbReference type="GO" id="GO:0004674">
    <property type="term" value="F:protein serine/threonine kinase activity"/>
    <property type="evidence" value="ECO:0007669"/>
    <property type="project" value="TreeGrafter"/>
</dbReference>
<accession>A0A0F0I1T8</accession>
<feature type="domain" description="Nudix hydrolase" evidence="3">
    <location>
        <begin position="135"/>
        <end position="281"/>
    </location>
</feature>
<dbReference type="SUPFAM" id="SSF56112">
    <property type="entry name" value="Protein kinase-like (PK-like)"/>
    <property type="match status" value="1"/>
</dbReference>
<dbReference type="FunFam" id="3.90.79.10:FF:000019">
    <property type="entry name" value="Thiamin pyrophosphokinase, putative"/>
    <property type="match status" value="1"/>
</dbReference>
<dbReference type="Pfam" id="PF00293">
    <property type="entry name" value="NUDIX"/>
    <property type="match status" value="1"/>
</dbReference>
<dbReference type="Proteomes" id="UP000033540">
    <property type="component" value="Unassembled WGS sequence"/>
</dbReference>
<dbReference type="Gene3D" id="3.90.79.10">
    <property type="entry name" value="Nucleoside Triphosphate Pyrophosphohydrolase"/>
    <property type="match status" value="1"/>
</dbReference>
<dbReference type="SMART" id="SM00220">
    <property type="entry name" value="S_TKc"/>
    <property type="match status" value="1"/>
</dbReference>
<dbReference type="InterPro" id="IPR031804">
    <property type="entry name" value="DUF4743"/>
</dbReference>
<dbReference type="InterPro" id="IPR000719">
    <property type="entry name" value="Prot_kinase_dom"/>
</dbReference>
<evidence type="ECO:0000313" key="5">
    <source>
        <dbReference type="Proteomes" id="UP000033540"/>
    </source>
</evidence>
<dbReference type="Pfam" id="PF00069">
    <property type="entry name" value="Pkinase"/>
    <property type="match status" value="1"/>
</dbReference>
<dbReference type="CDD" id="cd03676">
    <property type="entry name" value="NUDIX_Tnr3_like"/>
    <property type="match status" value="1"/>
</dbReference>
<proteinExistence type="predicted"/>
<sequence length="1248" mass="139946">MSKSILDVVKKCDNFASNDEPASQSEVLTTCYTFRVNGCSAILGYILHETVEKIEWPDSWSIDHDQRTVTLATPATATADMRSRVVEDTLKATRKLGLISMLQSWRDETFPVYGPEGQLLLEIERCATALFGIVTYGVQLLCYARDEQGLRLWIGRRSEHKQTYPGMLDTTAAGGLVTGKLPIEALICEAHEEASLPEEMVRGKVKPMSHLTYFHVRGSKAGGEIGLLQPEVEYTYELELDPSVTPEPRDTEVESFSLYTIDEVLLALKEGQFKPNSAIVVVEFLILHGIIRAENESGTSWKQLKNPKMSLKDDAPFTSTARESVFISVSMTDAAIGSLCERFATRLKENSSTNSNRHRFFRNGTVKKVFESNQQDLRELLQCLCQANGTPLTRVPDVLRRTLTDLGLTFAILLFARGRQERDVLRQFVGLALETGADHVAPHQFTDIDLPISLELATTRFPLHGVEFYDKQFRFCAVTLMKREEVVYEEHRFQCPLPYLKETKIGEGAFGQVWKVRIEQHHFQSRSEHTANTEALELARKDFQLDGEGRGEQRILNEILDQPLRHKNIMVALASLQYGPTYSLFFPLASCNLWEYLNGVHSEDRFPPSTWEEKKDIYLRGVKLAGALAFLHHEFRDQKLEVLSCYHLDLKPHNILVFDAYSPSETWKITDFGLSRVKGRGLDGEADVELVMPIIGRGHGRQRRPKEPSTLNRRGEGTYLAPECSLPSGRVSSASDVWSFGCIISLVMSYIDSGYSGVVAFARQRRRQDHGDRFYTIRHGKPKLSPVVIAWYEKLKHRARASSFAMEHELVYRTLDFLQKSVLHPIRDQRVTSREVEVTLASISGVFHRRLSETRGKWRLRRPSFSSAYTPSYEKLPIETGVPILGTSFSPGGDVLLFQSQQKVQVFFLDEILSAQEQPPKPRVINIPRTSLECVASSSGFLCACLATGCFECVFYETTSSSESQGNSILQGSRIYYPHMGSIKKVAMSGDGLLTAFVIARNPGSSNSDALLYLSTTQNLLNNASDGNNSAPSSRSNSAASYQDSDSINSGGNIISRDSIVGPATQIRSLSFSNDNHYLIMVSQVDPVHLLVRAWDTYSGTSCANLKIGFQGPASVDEPLYTACSVFNREPRLFILCQRKYLLHLSSWRWDRQVHTLPNQAVNIFVRDDDEALIILGDNGSDRRLRTYILPIPISGRPEPAKVALSNLNQYRAALDSAVLTRTTRGQIVLRVATSRGEFLAVKLPDGT</sequence>
<dbReference type="Pfam" id="PF15916">
    <property type="entry name" value="DUF4743"/>
    <property type="match status" value="1"/>
</dbReference>
<dbReference type="CDD" id="cd00180">
    <property type="entry name" value="PKc"/>
    <property type="match status" value="1"/>
</dbReference>
<dbReference type="InterPro" id="IPR008271">
    <property type="entry name" value="Ser/Thr_kinase_AS"/>
</dbReference>
<dbReference type="InterPro" id="IPR015797">
    <property type="entry name" value="NUDIX_hydrolase-like_dom_sf"/>
</dbReference>
<dbReference type="PANTHER" id="PTHR24359:SF1">
    <property type="entry name" value="INHIBITOR OF NUCLEAR FACTOR KAPPA-B KINASE EPSILON SUBUNIT HOMOLOG 1-RELATED"/>
    <property type="match status" value="1"/>
</dbReference>
<protein>
    <submittedName>
        <fullName evidence="4">Protein kinase domain protein</fullName>
    </submittedName>
</protein>
<dbReference type="PROSITE" id="PS50011">
    <property type="entry name" value="PROTEIN_KINASE_DOM"/>
    <property type="match status" value="1"/>
</dbReference>
<dbReference type="SUPFAM" id="SSF55811">
    <property type="entry name" value="Nudix"/>
    <property type="match status" value="1"/>
</dbReference>
<feature type="compositionally biased region" description="Low complexity" evidence="1">
    <location>
        <begin position="1028"/>
        <end position="1046"/>
    </location>
</feature>
<reference evidence="4 5" key="1">
    <citation type="submission" date="2015-02" db="EMBL/GenBank/DDBJ databases">
        <title>Draft genome sequence of Aspergillus parasiticus SU-1.</title>
        <authorList>
            <person name="Yu J."/>
            <person name="Fedorova N."/>
            <person name="Yin Y."/>
            <person name="Losada L."/>
            <person name="Zafar N."/>
            <person name="Taujale R."/>
            <person name="Ehrlich K.C."/>
            <person name="Bhatnagar D."/>
            <person name="Cleveland T.E."/>
            <person name="Bennett J.W."/>
            <person name="Nierman W.C."/>
        </authorList>
    </citation>
    <scope>NUCLEOTIDE SEQUENCE [LARGE SCALE GENOMIC DNA]</scope>
    <source>
        <strain evidence="5">ATCC 56775 / NRRL 5862 / SRRC 143 / SU-1</strain>
    </source>
</reference>
<comment type="caution">
    <text evidence="4">The sequence shown here is derived from an EMBL/GenBank/DDBJ whole genome shotgun (WGS) entry which is preliminary data.</text>
</comment>
<dbReference type="EMBL" id="JZEE01000661">
    <property type="protein sequence ID" value="KJK61700.1"/>
    <property type="molecule type" value="Genomic_DNA"/>
</dbReference>
<dbReference type="GO" id="GO:0044715">
    <property type="term" value="F:8-oxo-dGDP phosphatase activity"/>
    <property type="evidence" value="ECO:0007669"/>
    <property type="project" value="UniProtKB-ARBA"/>
</dbReference>
<organism evidence="4 5">
    <name type="scientific">Aspergillus parasiticus (strain ATCC 56775 / NRRL 5862 / SRRC 143 / SU-1)</name>
    <dbReference type="NCBI Taxonomy" id="1403190"/>
    <lineage>
        <taxon>Eukaryota</taxon>
        <taxon>Fungi</taxon>
        <taxon>Dikarya</taxon>
        <taxon>Ascomycota</taxon>
        <taxon>Pezizomycotina</taxon>
        <taxon>Eurotiomycetes</taxon>
        <taxon>Eurotiomycetidae</taxon>
        <taxon>Eurotiales</taxon>
        <taxon>Aspergillaceae</taxon>
        <taxon>Aspergillus</taxon>
        <taxon>Aspergillus subgen. Circumdati</taxon>
    </lineage>
</organism>
<dbReference type="PANTHER" id="PTHR24359">
    <property type="entry name" value="SERINE/THREONINE-PROTEIN KINASE SBK1"/>
    <property type="match status" value="1"/>
</dbReference>
<dbReference type="InterPro" id="IPR011009">
    <property type="entry name" value="Kinase-like_dom_sf"/>
</dbReference>
<dbReference type="Gene3D" id="1.10.510.10">
    <property type="entry name" value="Transferase(Phosphotransferase) domain 1"/>
    <property type="match status" value="1"/>
</dbReference>
<dbReference type="STRING" id="1403190.A0A0F0I1T8"/>
<dbReference type="AlphaFoldDB" id="A0A0F0I1T8"/>
<dbReference type="InterPro" id="IPR036322">
    <property type="entry name" value="WD40_repeat_dom_sf"/>
</dbReference>
<evidence type="ECO:0000259" key="3">
    <source>
        <dbReference type="PROSITE" id="PS51462"/>
    </source>
</evidence>
<feature type="domain" description="Protein kinase" evidence="2">
    <location>
        <begin position="499"/>
        <end position="851"/>
    </location>
</feature>
<dbReference type="PROSITE" id="PS51462">
    <property type="entry name" value="NUDIX"/>
    <property type="match status" value="1"/>
</dbReference>
<dbReference type="OrthoDB" id="5986190at2759"/>
<dbReference type="PROSITE" id="PS00108">
    <property type="entry name" value="PROTEIN_KINASE_ST"/>
    <property type="match status" value="1"/>
</dbReference>
<gene>
    <name evidence="4" type="ORF">P875_00086782</name>
</gene>
<evidence type="ECO:0000259" key="2">
    <source>
        <dbReference type="PROSITE" id="PS50011"/>
    </source>
</evidence>
<dbReference type="GO" id="GO:0005524">
    <property type="term" value="F:ATP binding"/>
    <property type="evidence" value="ECO:0007669"/>
    <property type="project" value="InterPro"/>
</dbReference>
<name>A0A0F0I1T8_ASPPU</name>
<evidence type="ECO:0000313" key="4">
    <source>
        <dbReference type="EMBL" id="KJK61700.1"/>
    </source>
</evidence>
<dbReference type="SUPFAM" id="SSF50978">
    <property type="entry name" value="WD40 repeat-like"/>
    <property type="match status" value="1"/>
</dbReference>
<feature type="region of interest" description="Disordered" evidence="1">
    <location>
        <begin position="1024"/>
        <end position="1046"/>
    </location>
</feature>
<keyword evidence="4" id="KW-0808">Transferase</keyword>
<dbReference type="InterPro" id="IPR000086">
    <property type="entry name" value="NUDIX_hydrolase_dom"/>
</dbReference>
<evidence type="ECO:0000256" key="1">
    <source>
        <dbReference type="SAM" id="MobiDB-lite"/>
    </source>
</evidence>